<keyword evidence="2" id="KW-1185">Reference proteome</keyword>
<evidence type="ECO:0000313" key="2">
    <source>
        <dbReference type="Proteomes" id="UP001369815"/>
    </source>
</evidence>
<protein>
    <submittedName>
        <fullName evidence="1">Uncharacterized protein</fullName>
    </submittedName>
</protein>
<dbReference type="Proteomes" id="UP001369815">
    <property type="component" value="Unassembled WGS sequence"/>
</dbReference>
<reference evidence="1 2" key="1">
    <citation type="journal article" date="2024" name="Front Chem Biol">
        <title>Unveiling the potential of Daldinia eschscholtzii MFLUCC 19-0629 through bioactivity and bioinformatics studies for enhanced sustainable agriculture production.</title>
        <authorList>
            <person name="Brooks S."/>
            <person name="Weaver J.A."/>
            <person name="Klomchit A."/>
            <person name="Alharthi S.A."/>
            <person name="Onlamun T."/>
            <person name="Nurani R."/>
            <person name="Vong T.K."/>
            <person name="Alberti F."/>
            <person name="Greco C."/>
        </authorList>
    </citation>
    <scope>NUCLEOTIDE SEQUENCE [LARGE SCALE GENOMIC DNA]</scope>
    <source>
        <strain evidence="1">MFLUCC 19-0629</strain>
    </source>
</reference>
<gene>
    <name evidence="1" type="ORF">Daesc_008897</name>
</gene>
<sequence length="90" mass="10131">MPGVGINIGWLSEKDDAAIYQILQDSLAAVENYTKARKVHLPFVFLNDAWAGQKPFVSYGQQSHNKLKAASKKYDRSQMFQRLVVGGFKL</sequence>
<evidence type="ECO:0000313" key="1">
    <source>
        <dbReference type="EMBL" id="KAK6950569.1"/>
    </source>
</evidence>
<name>A0AAX6MD46_9PEZI</name>
<comment type="caution">
    <text evidence="1">The sequence shown here is derived from an EMBL/GenBank/DDBJ whole genome shotgun (WGS) entry which is preliminary data.</text>
</comment>
<accession>A0AAX6MD46</accession>
<organism evidence="1 2">
    <name type="scientific">Daldinia eschscholtzii</name>
    <dbReference type="NCBI Taxonomy" id="292717"/>
    <lineage>
        <taxon>Eukaryota</taxon>
        <taxon>Fungi</taxon>
        <taxon>Dikarya</taxon>
        <taxon>Ascomycota</taxon>
        <taxon>Pezizomycotina</taxon>
        <taxon>Sordariomycetes</taxon>
        <taxon>Xylariomycetidae</taxon>
        <taxon>Xylariales</taxon>
        <taxon>Hypoxylaceae</taxon>
        <taxon>Daldinia</taxon>
    </lineage>
</organism>
<dbReference type="AlphaFoldDB" id="A0AAX6MD46"/>
<proteinExistence type="predicted"/>
<dbReference type="EMBL" id="JBANMG010000008">
    <property type="protein sequence ID" value="KAK6950569.1"/>
    <property type="molecule type" value="Genomic_DNA"/>
</dbReference>